<dbReference type="InterPro" id="IPR011991">
    <property type="entry name" value="ArsR-like_HTH"/>
</dbReference>
<organism evidence="2 3">
    <name type="scientific">Desulfomonile tiedjei (strain ATCC 49306 / DSM 6799 / DCB-1)</name>
    <dbReference type="NCBI Taxonomy" id="706587"/>
    <lineage>
        <taxon>Bacteria</taxon>
        <taxon>Pseudomonadati</taxon>
        <taxon>Thermodesulfobacteriota</taxon>
        <taxon>Desulfomonilia</taxon>
        <taxon>Desulfomonilales</taxon>
        <taxon>Desulfomonilaceae</taxon>
        <taxon>Desulfomonile</taxon>
    </lineage>
</organism>
<evidence type="ECO:0000259" key="1">
    <source>
        <dbReference type="PROSITE" id="PS50987"/>
    </source>
</evidence>
<dbReference type="InterPro" id="IPR001845">
    <property type="entry name" value="HTH_ArsR_DNA-bd_dom"/>
</dbReference>
<sequence>MISPIMGTVPTSLSSALFGRVRSSVLSLLFCHSDTSFYFREIERSVNMGRGAVQRELENLVNAGLVVRRKQGNHVYFQANPKSAIFPELRSLMVKTAGIADILRQALAPLSERITFAFIYGSFAKGTETADSDVDVLFVGEAKLSEIVDLLMPAQQIMGREVNPSVYPLKEFSTKIAGGHHFLTSVVRDPKIFLIGDENVFRGLVEKRLAG</sequence>
<dbReference type="SMART" id="SM00418">
    <property type="entry name" value="HTH_ARSR"/>
    <property type="match status" value="1"/>
</dbReference>
<protein>
    <submittedName>
        <fullName evidence="2">Putative nucleotidyltransferase</fullName>
    </submittedName>
</protein>
<dbReference type="CDD" id="cd00090">
    <property type="entry name" value="HTH_ARSR"/>
    <property type="match status" value="1"/>
</dbReference>
<dbReference type="Gene3D" id="1.10.10.10">
    <property type="entry name" value="Winged helix-like DNA-binding domain superfamily/Winged helix DNA-binding domain"/>
    <property type="match status" value="1"/>
</dbReference>
<dbReference type="InterPro" id="IPR043519">
    <property type="entry name" value="NT_sf"/>
</dbReference>
<dbReference type="GO" id="GO:0016740">
    <property type="term" value="F:transferase activity"/>
    <property type="evidence" value="ECO:0007669"/>
    <property type="project" value="UniProtKB-KW"/>
</dbReference>
<evidence type="ECO:0000313" key="2">
    <source>
        <dbReference type="EMBL" id="AFM27135.1"/>
    </source>
</evidence>
<name>I4CC44_DESTA</name>
<dbReference type="STRING" id="706587.Desti_4504"/>
<dbReference type="InterPro" id="IPR036390">
    <property type="entry name" value="WH_DNA-bd_sf"/>
</dbReference>
<gene>
    <name evidence="2" type="ordered locus">Desti_4504</name>
</gene>
<dbReference type="EMBL" id="CP003360">
    <property type="protein sequence ID" value="AFM27135.1"/>
    <property type="molecule type" value="Genomic_DNA"/>
</dbReference>
<keyword evidence="2" id="KW-0808">Transferase</keyword>
<evidence type="ECO:0000313" key="3">
    <source>
        <dbReference type="Proteomes" id="UP000006055"/>
    </source>
</evidence>
<dbReference type="eggNOG" id="COG1669">
    <property type="taxonomic scope" value="Bacteria"/>
</dbReference>
<dbReference type="Gene3D" id="3.30.460.10">
    <property type="entry name" value="Beta Polymerase, domain 2"/>
    <property type="match status" value="1"/>
</dbReference>
<reference evidence="3" key="1">
    <citation type="submission" date="2012-06" db="EMBL/GenBank/DDBJ databases">
        <title>Complete sequence of chromosome of Desulfomonile tiedjei DSM 6799.</title>
        <authorList>
            <person name="Lucas S."/>
            <person name="Copeland A."/>
            <person name="Lapidus A."/>
            <person name="Glavina del Rio T."/>
            <person name="Dalin E."/>
            <person name="Tice H."/>
            <person name="Bruce D."/>
            <person name="Goodwin L."/>
            <person name="Pitluck S."/>
            <person name="Peters L."/>
            <person name="Ovchinnikova G."/>
            <person name="Zeytun A."/>
            <person name="Lu M."/>
            <person name="Kyrpides N."/>
            <person name="Mavromatis K."/>
            <person name="Ivanova N."/>
            <person name="Brettin T."/>
            <person name="Detter J.C."/>
            <person name="Han C."/>
            <person name="Larimer F."/>
            <person name="Land M."/>
            <person name="Hauser L."/>
            <person name="Markowitz V."/>
            <person name="Cheng J.-F."/>
            <person name="Hugenholtz P."/>
            <person name="Woyke T."/>
            <person name="Wu D."/>
            <person name="Spring S."/>
            <person name="Schroeder M."/>
            <person name="Brambilla E."/>
            <person name="Klenk H.-P."/>
            <person name="Eisen J.A."/>
        </authorList>
    </citation>
    <scope>NUCLEOTIDE SEQUENCE [LARGE SCALE GENOMIC DNA]</scope>
    <source>
        <strain evidence="3">ATCC 49306 / DSM 6799 / DCB-1</strain>
    </source>
</reference>
<proteinExistence type="predicted"/>
<dbReference type="CDD" id="cd05403">
    <property type="entry name" value="NT_KNTase_like"/>
    <property type="match status" value="1"/>
</dbReference>
<dbReference type="InterPro" id="IPR041633">
    <property type="entry name" value="Polbeta"/>
</dbReference>
<dbReference type="SUPFAM" id="SSF46785">
    <property type="entry name" value="Winged helix' DNA-binding domain"/>
    <property type="match status" value="1"/>
</dbReference>
<dbReference type="eggNOG" id="COG0640">
    <property type="taxonomic scope" value="Bacteria"/>
</dbReference>
<dbReference type="HOGENOM" id="CLU_094593_0_0_7"/>
<dbReference type="AlphaFoldDB" id="I4CC44"/>
<feature type="domain" description="HTH arsR-type" evidence="1">
    <location>
        <begin position="2"/>
        <end position="114"/>
    </location>
</feature>
<dbReference type="SUPFAM" id="SSF81301">
    <property type="entry name" value="Nucleotidyltransferase"/>
    <property type="match status" value="1"/>
</dbReference>
<keyword evidence="3" id="KW-1185">Reference proteome</keyword>
<dbReference type="Pfam" id="PF18765">
    <property type="entry name" value="Polbeta"/>
    <property type="match status" value="1"/>
</dbReference>
<dbReference type="PROSITE" id="PS50987">
    <property type="entry name" value="HTH_ARSR_2"/>
    <property type="match status" value="1"/>
</dbReference>
<dbReference type="Proteomes" id="UP000006055">
    <property type="component" value="Chromosome"/>
</dbReference>
<accession>I4CC44</accession>
<dbReference type="KEGG" id="dti:Desti_4504"/>
<dbReference type="GO" id="GO:0003700">
    <property type="term" value="F:DNA-binding transcription factor activity"/>
    <property type="evidence" value="ECO:0007669"/>
    <property type="project" value="InterPro"/>
</dbReference>
<dbReference type="InterPro" id="IPR036388">
    <property type="entry name" value="WH-like_DNA-bd_sf"/>
</dbReference>